<dbReference type="eggNOG" id="COG2854">
    <property type="taxonomic scope" value="Bacteria"/>
</dbReference>
<keyword evidence="1" id="KW-0732">Signal</keyword>
<dbReference type="RefSeq" id="WP_011340134.1">
    <property type="nucleotide sequence ID" value="NC_007498.2"/>
</dbReference>
<evidence type="ECO:0000256" key="1">
    <source>
        <dbReference type="SAM" id="SignalP"/>
    </source>
</evidence>
<dbReference type="OrthoDB" id="9798905at2"/>
<evidence type="ECO:0000313" key="3">
    <source>
        <dbReference type="Proteomes" id="UP000002534"/>
    </source>
</evidence>
<feature type="chain" id="PRO_5004223625" evidence="1">
    <location>
        <begin position="25"/>
        <end position="212"/>
    </location>
</feature>
<feature type="signal peptide" evidence="1">
    <location>
        <begin position="1"/>
        <end position="24"/>
    </location>
</feature>
<name>Q3A7D3_SYNC1</name>
<dbReference type="EMBL" id="CP000142">
    <property type="protein sequence ID" value="ABA87711.1"/>
    <property type="molecule type" value="Genomic_DNA"/>
</dbReference>
<dbReference type="Pfam" id="PF05494">
    <property type="entry name" value="MlaC"/>
    <property type="match status" value="1"/>
</dbReference>
<evidence type="ECO:0000313" key="2">
    <source>
        <dbReference type="EMBL" id="ABA87711.1"/>
    </source>
</evidence>
<dbReference type="PIRSF" id="PIRSF004649">
    <property type="entry name" value="MlaC"/>
    <property type="match status" value="1"/>
</dbReference>
<dbReference type="Gene3D" id="3.10.450.710">
    <property type="entry name" value="Tgt2/MlaC"/>
    <property type="match status" value="1"/>
</dbReference>
<proteinExistence type="predicted"/>
<dbReference type="Proteomes" id="UP000002534">
    <property type="component" value="Chromosome"/>
</dbReference>
<protein>
    <submittedName>
        <fullName evidence="2">Organic solvent tolerance ABC transporter, periplasmic substrate-binding protein</fullName>
    </submittedName>
</protein>
<dbReference type="InterPro" id="IPR042245">
    <property type="entry name" value="Tgt2/MlaC_sf"/>
</dbReference>
<accession>Q3A7D3</accession>
<dbReference type="PANTHER" id="PTHR36573">
    <property type="entry name" value="INTERMEMBRANE PHOSPHOLIPID TRANSPORT SYSTEM BINDING PROTEIN MLAC"/>
    <property type="match status" value="1"/>
</dbReference>
<organism evidence="2 3">
    <name type="scientific">Syntrophotalea carbinolica (strain DSM 2380 / NBRC 103641 / GraBd1)</name>
    <name type="common">Pelobacter carbinolicus</name>
    <dbReference type="NCBI Taxonomy" id="338963"/>
    <lineage>
        <taxon>Bacteria</taxon>
        <taxon>Pseudomonadati</taxon>
        <taxon>Thermodesulfobacteriota</taxon>
        <taxon>Desulfuromonadia</taxon>
        <taxon>Desulfuromonadales</taxon>
        <taxon>Syntrophotaleaceae</taxon>
        <taxon>Syntrophotalea</taxon>
    </lineage>
</organism>
<dbReference type="KEGG" id="pca:Pcar_0451"/>
<dbReference type="AlphaFoldDB" id="Q3A7D3"/>
<keyword evidence="3" id="KW-1185">Reference proteome</keyword>
<dbReference type="InterPro" id="IPR008869">
    <property type="entry name" value="MlaC/ttg2D"/>
</dbReference>
<dbReference type="HOGENOM" id="CLU_094502_2_0_7"/>
<dbReference type="PANTHER" id="PTHR36573:SF1">
    <property type="entry name" value="INTERMEMBRANE PHOSPHOLIPID TRANSPORT SYSTEM BINDING PROTEIN MLAC"/>
    <property type="match status" value="1"/>
</dbReference>
<reference evidence="3" key="1">
    <citation type="submission" date="2005-10" db="EMBL/GenBank/DDBJ databases">
        <title>Complete sequence of Pelobacter carbinolicus DSM 2380.</title>
        <authorList>
            <person name="Copeland A."/>
            <person name="Lucas S."/>
            <person name="Lapidus A."/>
            <person name="Barry K."/>
            <person name="Detter J.C."/>
            <person name="Glavina T."/>
            <person name="Hammon N."/>
            <person name="Israni S."/>
            <person name="Pitluck S."/>
            <person name="Chertkov O."/>
            <person name="Schmutz J."/>
            <person name="Larimer F."/>
            <person name="Land M."/>
            <person name="Kyrpides N."/>
            <person name="Ivanova N."/>
            <person name="Richardson P."/>
        </authorList>
    </citation>
    <scope>NUCLEOTIDE SEQUENCE [LARGE SCALE GENOMIC DNA]</scope>
    <source>
        <strain evidence="3">DSM 2380 / NBRC 103641 / GraBd1</strain>
    </source>
</reference>
<sequence length="212" mass="24494">MKIRYFLLCILMLAVFGWMTPAMAVPGPTEQLRVTLDKIIEVLRNKELPQDAILDQVETLVRSKFDFNAMSQRTLGVNWRNATPEQRRRFVDLFSQLLEDTYRSRIRNYTYQDEHVEYVGEEVRGTRGQVDTLVVANKEIPVSYRVRLKGDQWLVYDVIVEEVSLVSNYRSSYNEIIRQEGFDGLLVRLEDKIRELEAAQSADSEPGGKAGA</sequence>
<dbReference type="STRING" id="338963.Pcar_0451"/>
<gene>
    <name evidence="2" type="ordered locus">Pcar_0451</name>
</gene>
<reference evidence="2 3" key="2">
    <citation type="journal article" date="2012" name="BMC Genomics">
        <title>The genome of Pelobacter carbinolicus reveals surprising metabolic capabilities and physiological features.</title>
        <authorList>
            <person name="Aklujkar M."/>
            <person name="Haveman S.A."/>
            <person name="Didonato R.Jr."/>
            <person name="Chertkov O."/>
            <person name="Han C.S."/>
            <person name="Land M.L."/>
            <person name="Brown P."/>
            <person name="Lovley D.R."/>
        </authorList>
    </citation>
    <scope>NUCLEOTIDE SEQUENCE [LARGE SCALE GENOMIC DNA]</scope>
    <source>
        <strain evidence="3">DSM 2380 / NBRC 103641 / GraBd1</strain>
    </source>
</reference>